<feature type="compositionally biased region" description="Polar residues" evidence="1">
    <location>
        <begin position="12"/>
        <end position="22"/>
    </location>
</feature>
<feature type="region of interest" description="Disordered" evidence="1">
    <location>
        <begin position="1"/>
        <end position="27"/>
    </location>
</feature>
<name>A0A8K0HNI7_9ROSA</name>
<evidence type="ECO:0000313" key="3">
    <source>
        <dbReference type="Proteomes" id="UP000796880"/>
    </source>
</evidence>
<accession>A0A8K0HNI7</accession>
<dbReference type="EMBL" id="VOIH02000001">
    <property type="protein sequence ID" value="KAF3455771.1"/>
    <property type="molecule type" value="Genomic_DNA"/>
</dbReference>
<proteinExistence type="predicted"/>
<dbReference type="Proteomes" id="UP000796880">
    <property type="component" value="Unassembled WGS sequence"/>
</dbReference>
<evidence type="ECO:0000313" key="2">
    <source>
        <dbReference type="EMBL" id="KAF3455771.1"/>
    </source>
</evidence>
<evidence type="ECO:0000256" key="1">
    <source>
        <dbReference type="SAM" id="MobiDB-lite"/>
    </source>
</evidence>
<gene>
    <name evidence="2" type="ORF">FNV43_RR00413</name>
</gene>
<protein>
    <submittedName>
        <fullName evidence="2">Uncharacterized protein</fullName>
    </submittedName>
</protein>
<organism evidence="2 3">
    <name type="scientific">Rhamnella rubrinervis</name>
    <dbReference type="NCBI Taxonomy" id="2594499"/>
    <lineage>
        <taxon>Eukaryota</taxon>
        <taxon>Viridiplantae</taxon>
        <taxon>Streptophyta</taxon>
        <taxon>Embryophyta</taxon>
        <taxon>Tracheophyta</taxon>
        <taxon>Spermatophyta</taxon>
        <taxon>Magnoliopsida</taxon>
        <taxon>eudicotyledons</taxon>
        <taxon>Gunneridae</taxon>
        <taxon>Pentapetalae</taxon>
        <taxon>rosids</taxon>
        <taxon>fabids</taxon>
        <taxon>Rosales</taxon>
        <taxon>Rhamnaceae</taxon>
        <taxon>rhamnoid group</taxon>
        <taxon>Rhamneae</taxon>
        <taxon>Rhamnella</taxon>
    </lineage>
</organism>
<keyword evidence="3" id="KW-1185">Reference proteome</keyword>
<comment type="caution">
    <text evidence="2">The sequence shown here is derived from an EMBL/GenBank/DDBJ whole genome shotgun (WGS) entry which is preliminary data.</text>
</comment>
<reference evidence="2" key="1">
    <citation type="submission" date="2020-03" db="EMBL/GenBank/DDBJ databases">
        <title>A high-quality chromosome-level genome assembly of a woody plant with both climbing and erect habits, Rhamnella rubrinervis.</title>
        <authorList>
            <person name="Lu Z."/>
            <person name="Yang Y."/>
            <person name="Zhu X."/>
            <person name="Sun Y."/>
        </authorList>
    </citation>
    <scope>NUCLEOTIDE SEQUENCE</scope>
    <source>
        <strain evidence="2">BYM</strain>
        <tissue evidence="2">Leaf</tissue>
    </source>
</reference>
<dbReference type="AlphaFoldDB" id="A0A8K0HNI7"/>
<sequence>MAFDPSWETGGTLPSSHSNSSACEHVNEKASAAPSLAAVVSENASGMSAPQTNGGAPPSFAAVVRGNDSTTGSSYAAAILSGNSVPAPVILDNQNVPIRKDSFRSCKRTSVGGCRMIQRVPPMASLEEKGKDNSKALLESGGPSFLLHWIQVGGNLWSTCAENPQRPPLYEVKCHRILESPRPPVWKLRTSMLGPRLRKHRRPPAGAGLKYLRRPHVRMKGAVEVLLFTLHCLDFSGSGGGCEVCSLLILMELSSQGGVGPGYVKQTSIGLYDSCLEVWNSVSCCTLAIAFDHHRLLSLSKLELFDNQFGFIEKCGGRIAIACCVNHLVIKFSCNVALKIDIHEAFDFYDFLAVFISDGTGALSSRFPPEELLFHFASFMRMACSYTLICLEDFHSSPSILAWLLQAVFLDGVLIRRDSPWPQNHENLWYDLETVSPLLDLPLILLFGICRGAYESVGCIEADHGGVLKSSRGFMRVSLEIWWDHLYGGVDSTTSSTCSASRGGSQVDYKSRWVSCLLYVSALIRVSHLEGRNTVRGSFYRRCGFFLSRWWWGLRFLYPHAFTGNVNGFANYRFRK</sequence>